<keyword evidence="3" id="KW-1185">Reference proteome</keyword>
<gene>
    <name evidence="2" type="ORF">CAOG_009629</name>
</gene>
<feature type="transmembrane region" description="Helical" evidence="1">
    <location>
        <begin position="20"/>
        <end position="38"/>
    </location>
</feature>
<sequence length="79" mass="8548">MPQNSPVQKVQLRPDHLHRPISAVTFIVCTVLVGLALASSLNGRAFICAGVDFAKRDIRQGAPSLFPLVPSGMLFSIIY</sequence>
<keyword evidence="1" id="KW-1133">Transmembrane helix</keyword>
<organism evidence="2 3">
    <name type="scientific">Capsaspora owczarzaki (strain ATCC 30864)</name>
    <dbReference type="NCBI Taxonomy" id="595528"/>
    <lineage>
        <taxon>Eukaryota</taxon>
        <taxon>Filasterea</taxon>
        <taxon>Capsaspora</taxon>
    </lineage>
</organism>
<proteinExistence type="predicted"/>
<evidence type="ECO:0000313" key="2">
    <source>
        <dbReference type="EMBL" id="KJE92067.1"/>
    </source>
</evidence>
<dbReference type="AlphaFoldDB" id="A0A0D2VNX2"/>
<name>A0A0D2VNX2_CAPO3</name>
<evidence type="ECO:0000256" key="1">
    <source>
        <dbReference type="SAM" id="Phobius"/>
    </source>
</evidence>
<keyword evidence="1" id="KW-0812">Transmembrane</keyword>
<accession>A0A0D2VNX2</accession>
<protein>
    <submittedName>
        <fullName evidence="2">Uncharacterized protein</fullName>
    </submittedName>
</protein>
<dbReference type="EMBL" id="KE346363">
    <property type="protein sequence ID" value="KJE92067.1"/>
    <property type="molecule type" value="Genomic_DNA"/>
</dbReference>
<reference evidence="3" key="1">
    <citation type="submission" date="2011-02" db="EMBL/GenBank/DDBJ databases">
        <title>The Genome Sequence of Capsaspora owczarzaki ATCC 30864.</title>
        <authorList>
            <person name="Russ C."/>
            <person name="Cuomo C."/>
            <person name="Burger G."/>
            <person name="Gray M.W."/>
            <person name="Holland P.W.H."/>
            <person name="King N."/>
            <person name="Lang F.B.F."/>
            <person name="Roger A.J."/>
            <person name="Ruiz-Trillo I."/>
            <person name="Young S.K."/>
            <person name="Zeng Q."/>
            <person name="Gargeya S."/>
            <person name="Alvarado L."/>
            <person name="Berlin A."/>
            <person name="Chapman S.B."/>
            <person name="Chen Z."/>
            <person name="Freedman E."/>
            <person name="Gellesch M."/>
            <person name="Goldberg J."/>
            <person name="Griggs A."/>
            <person name="Gujja S."/>
            <person name="Heilman E."/>
            <person name="Heiman D."/>
            <person name="Howarth C."/>
            <person name="Mehta T."/>
            <person name="Neiman D."/>
            <person name="Pearson M."/>
            <person name="Roberts A."/>
            <person name="Saif S."/>
            <person name="Shea T."/>
            <person name="Shenoy N."/>
            <person name="Sisk P."/>
            <person name="Stolte C."/>
            <person name="Sykes S."/>
            <person name="White J."/>
            <person name="Yandava C."/>
            <person name="Haas B."/>
            <person name="Nusbaum C."/>
            <person name="Birren B."/>
        </authorList>
    </citation>
    <scope>NUCLEOTIDE SEQUENCE</scope>
    <source>
        <strain evidence="3">ATCC 30864</strain>
    </source>
</reference>
<dbReference type="Proteomes" id="UP000008743">
    <property type="component" value="Unassembled WGS sequence"/>
</dbReference>
<keyword evidence="1" id="KW-0472">Membrane</keyword>
<dbReference type="InParanoid" id="A0A0D2VNX2"/>
<evidence type="ECO:0000313" key="3">
    <source>
        <dbReference type="Proteomes" id="UP000008743"/>
    </source>
</evidence>